<organism evidence="2 3">
    <name type="scientific">Prymnesium parvum</name>
    <name type="common">Toxic golden alga</name>
    <dbReference type="NCBI Taxonomy" id="97485"/>
    <lineage>
        <taxon>Eukaryota</taxon>
        <taxon>Haptista</taxon>
        <taxon>Haptophyta</taxon>
        <taxon>Prymnesiophyceae</taxon>
        <taxon>Prymnesiales</taxon>
        <taxon>Prymnesiaceae</taxon>
        <taxon>Prymnesium</taxon>
    </lineage>
</organism>
<evidence type="ECO:0000256" key="1">
    <source>
        <dbReference type="SAM" id="MobiDB-lite"/>
    </source>
</evidence>
<evidence type="ECO:0000313" key="2">
    <source>
        <dbReference type="EMBL" id="KAL1510732.1"/>
    </source>
</evidence>
<dbReference type="AlphaFoldDB" id="A0AB34J042"/>
<name>A0AB34J042_PRYPA</name>
<comment type="caution">
    <text evidence="2">The sequence shown here is derived from an EMBL/GenBank/DDBJ whole genome shotgun (WGS) entry which is preliminary data.</text>
</comment>
<protein>
    <submittedName>
        <fullName evidence="2">Uncharacterized protein</fullName>
    </submittedName>
</protein>
<feature type="region of interest" description="Disordered" evidence="1">
    <location>
        <begin position="1"/>
        <end position="68"/>
    </location>
</feature>
<dbReference type="Proteomes" id="UP001515480">
    <property type="component" value="Unassembled WGS sequence"/>
</dbReference>
<feature type="compositionally biased region" description="Pro residues" evidence="1">
    <location>
        <begin position="25"/>
        <end position="35"/>
    </location>
</feature>
<reference evidence="2 3" key="1">
    <citation type="journal article" date="2024" name="Science">
        <title>Giant polyketide synthase enzymes in the biosynthesis of giant marine polyether toxins.</title>
        <authorList>
            <person name="Fallon T.R."/>
            <person name="Shende V.V."/>
            <person name="Wierzbicki I.H."/>
            <person name="Pendleton A.L."/>
            <person name="Watervoot N.F."/>
            <person name="Auber R.P."/>
            <person name="Gonzalez D.J."/>
            <person name="Wisecaver J.H."/>
            <person name="Moore B.S."/>
        </authorList>
    </citation>
    <scope>NUCLEOTIDE SEQUENCE [LARGE SCALE GENOMIC DNA]</scope>
    <source>
        <strain evidence="2 3">12B1</strain>
    </source>
</reference>
<evidence type="ECO:0000313" key="3">
    <source>
        <dbReference type="Proteomes" id="UP001515480"/>
    </source>
</evidence>
<accession>A0AB34J042</accession>
<keyword evidence="3" id="KW-1185">Reference proteome</keyword>
<dbReference type="EMBL" id="JBGBPQ010000015">
    <property type="protein sequence ID" value="KAL1510732.1"/>
    <property type="molecule type" value="Genomic_DNA"/>
</dbReference>
<sequence length="283" mass="29747">MSEELGSASGSPLEPPLSKKRPAPLDEPPALPSRPPAQSSPVAPVPSLPTASRNIAGGGTHLPPGDKPGDPFATLLVIAGDCLLGSQPWSRLDPPLPATVEQGLERALALLEGSRCVVICAGGPHLTQALMEAVVSRVPGGLDAFGPGRAVEALFKERAAPYGALFESALLVKALAKRQRANVRFGAVRVIAADCVADAVLRVYEHCFSDWRVLVNGGRGRGGEDRPLDIQAVRITPVVEDAVLTQRAASFDDAWFERGLADNASHPSWPGNKTAEMLARDSK</sequence>
<proteinExistence type="predicted"/>
<gene>
    <name evidence="2" type="ORF">AB1Y20_007021</name>
</gene>